<dbReference type="Proteomes" id="UP000027142">
    <property type="component" value="Chromosome"/>
</dbReference>
<dbReference type="KEGG" id="ble:BleG1_1819"/>
<comment type="subunit">
    <text evidence="1 6">Homodimer.</text>
</comment>
<keyword evidence="3 6" id="KW-0274">FAD</keyword>
<dbReference type="HAMAP" id="MF_01685">
    <property type="entry name" value="FENR2"/>
    <property type="match status" value="1"/>
</dbReference>
<keyword evidence="7" id="KW-0472">Membrane</keyword>
<keyword evidence="2 6" id="KW-0285">Flavoprotein</keyword>
<evidence type="ECO:0000256" key="6">
    <source>
        <dbReference type="HAMAP-Rule" id="MF_01685"/>
    </source>
</evidence>
<dbReference type="EMBL" id="CP003923">
    <property type="protein sequence ID" value="AIC94397.1"/>
    <property type="molecule type" value="Genomic_DNA"/>
</dbReference>
<gene>
    <name evidence="9" type="ORF">BleG1_1819</name>
</gene>
<comment type="caution">
    <text evidence="6">Lacks conserved residue(s) required for the propagation of feature annotation.</text>
</comment>
<feature type="binding site" evidence="6">
    <location>
        <position position="45"/>
    </location>
    <ligand>
        <name>FAD</name>
        <dbReference type="ChEBI" id="CHEBI:57692"/>
    </ligand>
</feature>
<dbReference type="OrthoDB" id="9806179at2"/>
<dbReference type="STRING" id="1246626.BleG1_1819"/>
<evidence type="ECO:0000256" key="4">
    <source>
        <dbReference type="ARBA" id="ARBA00022857"/>
    </source>
</evidence>
<dbReference type="InterPro" id="IPR050097">
    <property type="entry name" value="Ferredoxin-NADP_redctase_2"/>
</dbReference>
<feature type="transmembrane region" description="Helical" evidence="7">
    <location>
        <begin position="6"/>
        <end position="25"/>
    </location>
</feature>
<dbReference type="SUPFAM" id="SSF51905">
    <property type="entry name" value="FAD/NAD(P)-binding domain"/>
    <property type="match status" value="1"/>
</dbReference>
<dbReference type="InterPro" id="IPR036188">
    <property type="entry name" value="FAD/NAD-bd_sf"/>
</dbReference>
<evidence type="ECO:0000313" key="9">
    <source>
        <dbReference type="EMBL" id="AIC94397.1"/>
    </source>
</evidence>
<protein>
    <recommendedName>
        <fullName evidence="6">Ferredoxin--NADP reductase</fullName>
        <shortName evidence="6">FNR</shortName>
        <shortName evidence="6">Fd-NADP(+) reductase</shortName>
        <ecNumber evidence="6">1.18.1.2</ecNumber>
    </recommendedName>
</protein>
<accession>A0A060LW26</accession>
<name>A0A060LW26_9BACI</name>
<comment type="catalytic activity">
    <reaction evidence="6">
        <text>2 reduced [2Fe-2S]-[ferredoxin] + NADP(+) + H(+) = 2 oxidized [2Fe-2S]-[ferredoxin] + NADPH</text>
        <dbReference type="Rhea" id="RHEA:20125"/>
        <dbReference type="Rhea" id="RHEA-COMP:10000"/>
        <dbReference type="Rhea" id="RHEA-COMP:10001"/>
        <dbReference type="ChEBI" id="CHEBI:15378"/>
        <dbReference type="ChEBI" id="CHEBI:33737"/>
        <dbReference type="ChEBI" id="CHEBI:33738"/>
        <dbReference type="ChEBI" id="CHEBI:57783"/>
        <dbReference type="ChEBI" id="CHEBI:58349"/>
        <dbReference type="EC" id="1.18.1.2"/>
    </reaction>
</comment>
<feature type="binding site" evidence="6">
    <location>
        <position position="332"/>
    </location>
    <ligand>
        <name>FAD</name>
        <dbReference type="ChEBI" id="CHEBI:57692"/>
    </ligand>
</feature>
<dbReference type="AlphaFoldDB" id="A0A060LW26"/>
<dbReference type="PRINTS" id="PR00368">
    <property type="entry name" value="FADPNR"/>
</dbReference>
<keyword evidence="7" id="KW-0812">Transmembrane</keyword>
<proteinExistence type="inferred from homology"/>
<dbReference type="eggNOG" id="COG0492">
    <property type="taxonomic scope" value="Bacteria"/>
</dbReference>
<organism evidence="9 10">
    <name type="scientific">Shouchella lehensis G1</name>
    <dbReference type="NCBI Taxonomy" id="1246626"/>
    <lineage>
        <taxon>Bacteria</taxon>
        <taxon>Bacillati</taxon>
        <taxon>Bacillota</taxon>
        <taxon>Bacilli</taxon>
        <taxon>Bacillales</taxon>
        <taxon>Bacillaceae</taxon>
        <taxon>Shouchella</taxon>
    </lineage>
</organism>
<feature type="binding site" evidence="6">
    <location>
        <position position="89"/>
    </location>
    <ligand>
        <name>FAD</name>
        <dbReference type="ChEBI" id="CHEBI:57692"/>
    </ligand>
</feature>
<keyword evidence="10" id="KW-1185">Reference proteome</keyword>
<dbReference type="RefSeq" id="WP_038479722.1">
    <property type="nucleotide sequence ID" value="NZ_CP003923.1"/>
</dbReference>
<dbReference type="GO" id="GO:0050661">
    <property type="term" value="F:NADP binding"/>
    <property type="evidence" value="ECO:0007669"/>
    <property type="project" value="UniProtKB-UniRule"/>
</dbReference>
<feature type="domain" description="FAD/NAD(P)-binding" evidence="8">
    <location>
        <begin position="8"/>
        <end position="307"/>
    </location>
</feature>
<evidence type="ECO:0000256" key="7">
    <source>
        <dbReference type="SAM" id="Phobius"/>
    </source>
</evidence>
<comment type="cofactor">
    <cofactor evidence="6">
        <name>FAD</name>
        <dbReference type="ChEBI" id="CHEBI:57692"/>
    </cofactor>
    <text evidence="6">Binds 1 FAD per subunit.</text>
</comment>
<dbReference type="InterPro" id="IPR022890">
    <property type="entry name" value="Fd--NADP_Rdtase_type_2"/>
</dbReference>
<evidence type="ECO:0000256" key="1">
    <source>
        <dbReference type="ARBA" id="ARBA00011738"/>
    </source>
</evidence>
<sequence>MQNELDLYDITIVGGGPAGLFAAFYSGMRSMKTKLIEASPYLGGKLNSYPDKMIWDVGGQPPIKAKQLARQLIEQAMTFDPTIVLNQQIQDIKRTREGYYIIQSRTGECHLTRTIVLSIGYGAKSAIKLSVKDADKYENSNLHYTVTDLKHYKGKRVLISGGGDSAVDFANALYGIAHDVMVVHRRNEFKGHERSVETLLTNRIRVKMPFAVKRLEGDQARINAVEIDQVDEKGVFLNRCEHVKVDAVIVNHGMKADIGGIRNWGLKTDDRHILVNDKLETGKEGIYAAGDSAMFGNKIHLLAGAFTDAATAVNHAKTYIKPESAMDIFISSHNPVFDEKNELIEQAAK</sequence>
<dbReference type="PANTHER" id="PTHR48105">
    <property type="entry name" value="THIOREDOXIN REDUCTASE 1-RELATED-RELATED"/>
    <property type="match status" value="1"/>
</dbReference>
<dbReference type="GO" id="GO:0004324">
    <property type="term" value="F:ferredoxin-NADP+ reductase activity"/>
    <property type="evidence" value="ECO:0007669"/>
    <property type="project" value="UniProtKB-UniRule"/>
</dbReference>
<dbReference type="PRINTS" id="PR00469">
    <property type="entry name" value="PNDRDTASEII"/>
</dbReference>
<feature type="binding site" evidence="6">
    <location>
        <position position="37"/>
    </location>
    <ligand>
        <name>FAD</name>
        <dbReference type="ChEBI" id="CHEBI:57692"/>
    </ligand>
</feature>
<evidence type="ECO:0000256" key="2">
    <source>
        <dbReference type="ARBA" id="ARBA00022630"/>
    </source>
</evidence>
<feature type="binding site" evidence="6">
    <location>
        <position position="49"/>
    </location>
    <ligand>
        <name>FAD</name>
        <dbReference type="ChEBI" id="CHEBI:57692"/>
    </ligand>
</feature>
<dbReference type="GO" id="GO:0050660">
    <property type="term" value="F:flavin adenine dinucleotide binding"/>
    <property type="evidence" value="ECO:0007669"/>
    <property type="project" value="UniProtKB-UniRule"/>
</dbReference>
<dbReference type="Pfam" id="PF07992">
    <property type="entry name" value="Pyr_redox_2"/>
    <property type="match status" value="1"/>
</dbReference>
<keyword evidence="5 6" id="KW-0560">Oxidoreductase</keyword>
<keyword evidence="7" id="KW-1133">Transmembrane helix</keyword>
<comment type="similarity">
    <text evidence="6">Belongs to the ferredoxin--NADP reductase type 2 family.</text>
</comment>
<reference evidence="9 10" key="1">
    <citation type="journal article" date="2014" name="Gene">
        <title>A comparative genomic analysis of the alkalitolerant soil bacterium Bacillus lehensis G1.</title>
        <authorList>
            <person name="Noor Y.M."/>
            <person name="Samsulrizal N.H."/>
            <person name="Jema'on N.A."/>
            <person name="Low K.O."/>
            <person name="Ramli A.N."/>
            <person name="Alias N.I."/>
            <person name="Damis S.I."/>
            <person name="Fuzi S.F."/>
            <person name="Isa M.N."/>
            <person name="Murad A.M."/>
            <person name="Raih M.F."/>
            <person name="Bakar F.D."/>
            <person name="Najimudin N."/>
            <person name="Mahadi N.M."/>
            <person name="Illias R.M."/>
        </authorList>
    </citation>
    <scope>NUCLEOTIDE SEQUENCE [LARGE SCALE GENOMIC DNA]</scope>
    <source>
        <strain evidence="9 10">G1</strain>
    </source>
</reference>
<dbReference type="InterPro" id="IPR023753">
    <property type="entry name" value="FAD/NAD-binding_dom"/>
</dbReference>
<feature type="binding site" evidence="6">
    <location>
        <position position="291"/>
    </location>
    <ligand>
        <name>FAD</name>
        <dbReference type="ChEBI" id="CHEBI:57692"/>
    </ligand>
</feature>
<dbReference type="PATRIC" id="fig|1246626.3.peg.1813"/>
<dbReference type="HOGENOM" id="CLU_031864_5_5_9"/>
<keyword evidence="4 6" id="KW-0521">NADP</keyword>
<evidence type="ECO:0000256" key="5">
    <source>
        <dbReference type="ARBA" id="ARBA00023002"/>
    </source>
</evidence>
<dbReference type="EC" id="1.18.1.2" evidence="6"/>
<dbReference type="Gene3D" id="3.50.50.60">
    <property type="entry name" value="FAD/NAD(P)-binding domain"/>
    <property type="match status" value="2"/>
</dbReference>
<evidence type="ECO:0000256" key="3">
    <source>
        <dbReference type="ARBA" id="ARBA00022827"/>
    </source>
</evidence>
<evidence type="ECO:0000313" key="10">
    <source>
        <dbReference type="Proteomes" id="UP000027142"/>
    </source>
</evidence>
<evidence type="ECO:0000259" key="8">
    <source>
        <dbReference type="Pfam" id="PF07992"/>
    </source>
</evidence>